<reference evidence="2" key="1">
    <citation type="submission" date="2020-08" db="EMBL/GenBank/DDBJ databases">
        <title>Bridging the membrane lipid divide: bacteria of the FCB group superphylum have the potential to synthesize archaeal ether lipids.</title>
        <authorList>
            <person name="Villanueva L."/>
            <person name="von Meijenfeldt F.A.B."/>
            <person name="Westbye A.B."/>
            <person name="Yadav S."/>
            <person name="Hopmans E.C."/>
            <person name="Dutilh B.E."/>
            <person name="Sinninghe Damste J.S."/>
        </authorList>
    </citation>
    <scope>NUCLEOTIDE SEQUENCE</scope>
    <source>
        <strain evidence="2">NIOZ-UU159</strain>
    </source>
</reference>
<accession>A0A7S9SUK4</accession>
<protein>
    <submittedName>
        <fullName evidence="2">Uncharacterized protein</fullName>
    </submittedName>
</protein>
<keyword evidence="1" id="KW-1133">Transmembrane helix</keyword>
<sequence length="55" mass="6607">MEDNIAIIEAYGDFIENFIYFIVGVYIILIAYSYIFVFFFPIRFNTYICTDKNKN</sequence>
<organism evidence="2">
    <name type="scientific">Virus NIOZ-UU159</name>
    <dbReference type="NCBI Taxonomy" id="2763270"/>
    <lineage>
        <taxon>Viruses</taxon>
    </lineage>
</organism>
<name>A0A7S9SUK4_9VIRU</name>
<feature type="transmembrane region" description="Helical" evidence="1">
    <location>
        <begin position="18"/>
        <end position="42"/>
    </location>
</feature>
<gene>
    <name evidence="2" type="ORF">NIOZUU159_00130</name>
</gene>
<evidence type="ECO:0000256" key="1">
    <source>
        <dbReference type="SAM" id="Phobius"/>
    </source>
</evidence>
<evidence type="ECO:0000313" key="2">
    <source>
        <dbReference type="EMBL" id="QPI16637.1"/>
    </source>
</evidence>
<keyword evidence="1" id="KW-0812">Transmembrane</keyword>
<proteinExistence type="predicted"/>
<dbReference type="EMBL" id="MW030590">
    <property type="protein sequence ID" value="QPI16637.1"/>
    <property type="molecule type" value="Genomic_DNA"/>
</dbReference>
<keyword evidence="1" id="KW-0472">Membrane</keyword>